<feature type="region of interest" description="Disordered" evidence="1">
    <location>
        <begin position="271"/>
        <end position="331"/>
    </location>
</feature>
<accession>A0A1B7YUY6</accession>
<feature type="region of interest" description="Disordered" evidence="1">
    <location>
        <begin position="1"/>
        <end position="47"/>
    </location>
</feature>
<evidence type="ECO:0000313" key="2">
    <source>
        <dbReference type="EMBL" id="OBR15865.1"/>
    </source>
</evidence>
<gene>
    <name evidence="2" type="ORF">CH63R_01045</name>
</gene>
<feature type="compositionally biased region" description="Basic and acidic residues" evidence="1">
    <location>
        <begin position="306"/>
        <end position="319"/>
    </location>
</feature>
<comment type="caution">
    <text evidence="2">The sequence shown here is derived from an EMBL/GenBank/DDBJ whole genome shotgun (WGS) entry which is preliminary data.</text>
</comment>
<feature type="compositionally biased region" description="Basic residues" evidence="1">
    <location>
        <begin position="30"/>
        <end position="41"/>
    </location>
</feature>
<proteinExistence type="predicted"/>
<dbReference type="KEGG" id="chig:CH63R_01045"/>
<dbReference type="RefSeq" id="XP_018164382.1">
    <property type="nucleotide sequence ID" value="XM_018296020.1"/>
</dbReference>
<evidence type="ECO:0000256" key="1">
    <source>
        <dbReference type="SAM" id="MobiDB-lite"/>
    </source>
</evidence>
<protein>
    <submittedName>
        <fullName evidence="2">Uncharacterized protein</fullName>
    </submittedName>
</protein>
<organism evidence="2 3">
    <name type="scientific">Colletotrichum higginsianum (strain IMI 349063)</name>
    <name type="common">Crucifer anthracnose fungus</name>
    <dbReference type="NCBI Taxonomy" id="759273"/>
    <lineage>
        <taxon>Eukaryota</taxon>
        <taxon>Fungi</taxon>
        <taxon>Dikarya</taxon>
        <taxon>Ascomycota</taxon>
        <taxon>Pezizomycotina</taxon>
        <taxon>Sordariomycetes</taxon>
        <taxon>Hypocreomycetidae</taxon>
        <taxon>Glomerellales</taxon>
        <taxon>Glomerellaceae</taxon>
        <taxon>Colletotrichum</taxon>
        <taxon>Colletotrichum destructivum species complex</taxon>
    </lineage>
</organism>
<dbReference type="VEuPathDB" id="FungiDB:CH63R_01045"/>
<dbReference type="EMBL" id="LTAN01000001">
    <property type="protein sequence ID" value="OBR15865.1"/>
    <property type="molecule type" value="Genomic_DNA"/>
</dbReference>
<keyword evidence="3" id="KW-1185">Reference proteome</keyword>
<evidence type="ECO:0000313" key="3">
    <source>
        <dbReference type="Proteomes" id="UP000092177"/>
    </source>
</evidence>
<sequence length="331" mass="36084">MHPDPSTARHTHVNKTSDSPLLSHPISRVNRTHSTHGRPAKRHETIAQSPKLGSTIVRGCWTAGIQDPSIPACPTLSTLLGLAGLHRLVRWSMPLASCHRPKSASILTSRSVGSDAAVSFLLVPRPEHLPSVRSCFLLWLGCRAGRITVTTHASTRPPLPVVSSAGVLGLPRWATFLLDGNPLPTCHRMVESIPGGSSPVNQPPPLMLLELDLSFNVTPSAPDSCELDSFVRIRFCSSRNETVTDSPLYVRKPPPPPFLSSIMPLTFLAPAPATPPPPPCRGRGRVRKPAAEEHVINHQLSQAPLDTRKPHPKDEEGRKPRFVIETPAWRH</sequence>
<dbReference type="AlphaFoldDB" id="A0A1B7YUY6"/>
<dbReference type="Proteomes" id="UP000092177">
    <property type="component" value="Chromosome 1"/>
</dbReference>
<dbReference type="GeneID" id="28860127"/>
<reference evidence="3" key="1">
    <citation type="journal article" date="2017" name="BMC Genomics">
        <title>Gapless genome assembly of Colletotrichum higginsianum reveals chromosome structure and association of transposable elements with secondary metabolite gene clusters.</title>
        <authorList>
            <person name="Dallery J.-F."/>
            <person name="Lapalu N."/>
            <person name="Zampounis A."/>
            <person name="Pigne S."/>
            <person name="Luyten I."/>
            <person name="Amselem J."/>
            <person name="Wittenberg A.H.J."/>
            <person name="Zhou S."/>
            <person name="de Queiroz M.V."/>
            <person name="Robin G.P."/>
            <person name="Auger A."/>
            <person name="Hainaut M."/>
            <person name="Henrissat B."/>
            <person name="Kim K.-T."/>
            <person name="Lee Y.-H."/>
            <person name="Lespinet O."/>
            <person name="Schwartz D.C."/>
            <person name="Thon M.R."/>
            <person name="O'Connell R.J."/>
        </authorList>
    </citation>
    <scope>NUCLEOTIDE SEQUENCE [LARGE SCALE GENOMIC DNA]</scope>
    <source>
        <strain evidence="3">IMI 349063</strain>
    </source>
</reference>
<name>A0A1B7YUY6_COLHI</name>